<keyword evidence="1" id="KW-0732">Signal</keyword>
<dbReference type="RefSeq" id="WP_011522997.1">
    <property type="nucleotide sequence ID" value="NC_008009.1"/>
</dbReference>
<dbReference type="KEGG" id="aba:Acid345_2195"/>
<evidence type="ECO:0000313" key="3">
    <source>
        <dbReference type="Proteomes" id="UP000002432"/>
    </source>
</evidence>
<evidence type="ECO:0000313" key="2">
    <source>
        <dbReference type="EMBL" id="ABF41196.1"/>
    </source>
</evidence>
<feature type="chain" id="PRO_5004191815" evidence="1">
    <location>
        <begin position="20"/>
        <end position="198"/>
    </location>
</feature>
<evidence type="ECO:0000256" key="1">
    <source>
        <dbReference type="SAM" id="SignalP"/>
    </source>
</evidence>
<dbReference type="HOGENOM" id="CLU_118996_0_0_0"/>
<organism evidence="2 3">
    <name type="scientific">Koribacter versatilis (strain Ellin345)</name>
    <dbReference type="NCBI Taxonomy" id="204669"/>
    <lineage>
        <taxon>Bacteria</taxon>
        <taxon>Pseudomonadati</taxon>
        <taxon>Acidobacteriota</taxon>
        <taxon>Terriglobia</taxon>
        <taxon>Terriglobales</taxon>
        <taxon>Candidatus Korobacteraceae</taxon>
        <taxon>Candidatus Korobacter</taxon>
    </lineage>
</organism>
<dbReference type="AlphaFoldDB" id="Q1IPK4"/>
<reference evidence="2 3" key="1">
    <citation type="journal article" date="2009" name="Appl. Environ. Microbiol.">
        <title>Three genomes from the phylum Acidobacteria provide insight into the lifestyles of these microorganisms in soils.</title>
        <authorList>
            <person name="Ward N.L."/>
            <person name="Challacombe J.F."/>
            <person name="Janssen P.H."/>
            <person name="Henrissat B."/>
            <person name="Coutinho P.M."/>
            <person name="Wu M."/>
            <person name="Xie G."/>
            <person name="Haft D.H."/>
            <person name="Sait M."/>
            <person name="Badger J."/>
            <person name="Barabote R.D."/>
            <person name="Bradley B."/>
            <person name="Brettin T.S."/>
            <person name="Brinkac L.M."/>
            <person name="Bruce D."/>
            <person name="Creasy T."/>
            <person name="Daugherty S.C."/>
            <person name="Davidsen T.M."/>
            <person name="DeBoy R.T."/>
            <person name="Detter J.C."/>
            <person name="Dodson R.J."/>
            <person name="Durkin A.S."/>
            <person name="Ganapathy A."/>
            <person name="Gwinn-Giglio M."/>
            <person name="Han C.S."/>
            <person name="Khouri H."/>
            <person name="Kiss H."/>
            <person name="Kothari S.P."/>
            <person name="Madupu R."/>
            <person name="Nelson K.E."/>
            <person name="Nelson W.C."/>
            <person name="Paulsen I."/>
            <person name="Penn K."/>
            <person name="Ren Q."/>
            <person name="Rosovitz M.J."/>
            <person name="Selengut J.D."/>
            <person name="Shrivastava S."/>
            <person name="Sullivan S.A."/>
            <person name="Tapia R."/>
            <person name="Thompson L.S."/>
            <person name="Watkins K.L."/>
            <person name="Yang Q."/>
            <person name="Yu C."/>
            <person name="Zafar N."/>
            <person name="Zhou L."/>
            <person name="Kuske C.R."/>
        </authorList>
    </citation>
    <scope>NUCLEOTIDE SEQUENCE [LARGE SCALE GENOMIC DNA]</scope>
    <source>
        <strain evidence="2 3">Ellin345</strain>
    </source>
</reference>
<dbReference type="eggNOG" id="ENOG5032WB2">
    <property type="taxonomic scope" value="Bacteria"/>
</dbReference>
<proteinExistence type="predicted"/>
<accession>Q1IPK4</accession>
<dbReference type="OrthoDB" id="5195461at2"/>
<dbReference type="STRING" id="204669.Acid345_2195"/>
<gene>
    <name evidence="2" type="ordered locus">Acid345_2195</name>
</gene>
<keyword evidence="3" id="KW-1185">Reference proteome</keyword>
<sequence length="198" mass="22711">MIRRLIPMLVLAASTLAFAAESVVIDTAHQSEKEKATRDELQRVISKYHLAAWSFTHRVLIDENSIPHSHPVLTIHIRHLGQEDALLSTYVHEQLHWFFVAHSADTDAAIADLKNLYPEVPVGYPEGANDTNSTYLHLLVCYEEGQFDSKLMGSDRAKAMMEFWSKDHYRWVYRTVHNDADKIENVIQAHKLVPPEVR</sequence>
<name>Q1IPK4_KORVE</name>
<dbReference type="EMBL" id="CP000360">
    <property type="protein sequence ID" value="ABF41196.1"/>
    <property type="molecule type" value="Genomic_DNA"/>
</dbReference>
<dbReference type="EnsemblBacteria" id="ABF41196">
    <property type="protein sequence ID" value="ABF41196"/>
    <property type="gene ID" value="Acid345_2195"/>
</dbReference>
<protein>
    <submittedName>
        <fullName evidence="2">Uncharacterized protein</fullName>
    </submittedName>
</protein>
<feature type="signal peptide" evidence="1">
    <location>
        <begin position="1"/>
        <end position="19"/>
    </location>
</feature>
<dbReference type="Proteomes" id="UP000002432">
    <property type="component" value="Chromosome"/>
</dbReference>